<dbReference type="FunFam" id="3.50.7.10:FF:000001">
    <property type="entry name" value="60 kDa chaperonin"/>
    <property type="match status" value="1"/>
</dbReference>
<keyword evidence="4" id="KW-0934">Plastid</keyword>
<dbReference type="GO" id="GO:0005524">
    <property type="term" value="F:ATP binding"/>
    <property type="evidence" value="ECO:0007669"/>
    <property type="project" value="InterPro"/>
</dbReference>
<dbReference type="GO" id="GO:0140662">
    <property type="term" value="F:ATP-dependent protein folding chaperone"/>
    <property type="evidence" value="ECO:0007669"/>
    <property type="project" value="InterPro"/>
</dbReference>
<name>A0A1C9CBT4_9FLOR</name>
<dbReference type="InterPro" id="IPR001844">
    <property type="entry name" value="Cpn60/GroEL"/>
</dbReference>
<keyword evidence="2" id="KW-0143">Chaperone</keyword>
<dbReference type="NCBIfam" id="NF009487">
    <property type="entry name" value="PRK12849.1"/>
    <property type="match status" value="1"/>
</dbReference>
<dbReference type="RefSeq" id="YP_009296695.1">
    <property type="nucleotide sequence ID" value="NC_031172.1"/>
</dbReference>
<dbReference type="InterPro" id="IPR027409">
    <property type="entry name" value="GroEL-like_apical_dom_sf"/>
</dbReference>
<dbReference type="SUPFAM" id="SSF48592">
    <property type="entry name" value="GroEL equatorial domain-like"/>
    <property type="match status" value="1"/>
</dbReference>
<dbReference type="GO" id="GO:0042026">
    <property type="term" value="P:protein refolding"/>
    <property type="evidence" value="ECO:0007669"/>
    <property type="project" value="InterPro"/>
</dbReference>
<dbReference type="Pfam" id="PF00118">
    <property type="entry name" value="Cpn60_TCP1"/>
    <property type="match status" value="1"/>
</dbReference>
<proteinExistence type="inferred from homology"/>
<dbReference type="EMBL" id="KX284716">
    <property type="protein sequence ID" value="AOM65835.1"/>
    <property type="molecule type" value="Genomic_DNA"/>
</dbReference>
<dbReference type="Gene3D" id="1.10.560.10">
    <property type="entry name" value="GroEL-like equatorial domain"/>
    <property type="match status" value="1"/>
</dbReference>
<dbReference type="NCBIfam" id="NF000592">
    <property type="entry name" value="PRK00013.1"/>
    <property type="match status" value="1"/>
</dbReference>
<organism evidence="4">
    <name type="scientific">Apophlaea sinclairii</name>
    <dbReference type="NCBI Taxonomy" id="212746"/>
    <lineage>
        <taxon>Eukaryota</taxon>
        <taxon>Rhodophyta</taxon>
        <taxon>Florideophyceae</taxon>
        <taxon>Hildenbrandiophycidae</taxon>
        <taxon>Hildenbrandiales</taxon>
        <taxon>Hildenbrandiaceae</taxon>
        <taxon>Apophlaea</taxon>
    </lineage>
</organism>
<protein>
    <submittedName>
        <fullName evidence="4">Chaperonin GroEL</fullName>
    </submittedName>
</protein>
<dbReference type="InterPro" id="IPR027410">
    <property type="entry name" value="TCP-1-like_intermed_sf"/>
</dbReference>
<dbReference type="Gene3D" id="3.30.260.10">
    <property type="entry name" value="TCP-1-like chaperonin intermediate domain"/>
    <property type="match status" value="1"/>
</dbReference>
<dbReference type="InterPro" id="IPR027413">
    <property type="entry name" value="GROEL-like_equatorial_sf"/>
</dbReference>
<reference evidence="4" key="1">
    <citation type="journal article" date="2016" name="BMC Biol.">
        <title>Parallel evolution of highly conserved plastid genome architecture in red seaweeds and seed plants.</title>
        <authorList>
            <person name="Lee J."/>
            <person name="Cho C.H."/>
            <person name="Park S.I."/>
            <person name="Choi J.W."/>
            <person name="Song H.S."/>
            <person name="West J.A."/>
            <person name="Bhattacharya D."/>
            <person name="Yoon H.S."/>
        </authorList>
    </citation>
    <scope>NUCLEOTIDE SEQUENCE</scope>
</reference>
<evidence type="ECO:0000256" key="1">
    <source>
        <dbReference type="ARBA" id="ARBA00006607"/>
    </source>
</evidence>
<evidence type="ECO:0000256" key="3">
    <source>
        <dbReference type="RuleBase" id="RU000418"/>
    </source>
</evidence>
<dbReference type="GeneID" id="29073071"/>
<dbReference type="SUPFAM" id="SSF54849">
    <property type="entry name" value="GroEL-intermediate domain like"/>
    <property type="match status" value="1"/>
</dbReference>
<dbReference type="PANTHER" id="PTHR45633">
    <property type="entry name" value="60 KDA HEAT SHOCK PROTEIN, MITOCHONDRIAL"/>
    <property type="match status" value="1"/>
</dbReference>
<sequence length="535" mass="59313">MSTRILYKKQARDNLISGIKTVAKVVSTTLGPLSHNVLLHKCFKTPQVINHGFTIINEIEFDNFVENIGIKLIRQAVAQTNNIAGDGTTTTIIIAYNLIYRGMQCLMAGSNVTDIIKGINMAINFLNAQLIEYAQPIKNTIHLEKIATLASDGNSSIGTAVADIVEQIGPEGTISLEESRTTATTIEITKGIKLNKGLVSPLFMKNTKTIKIIKNNPYILITNKKINLVQEELIPILELVSQTQRPLIIFAQDISTEALSTLVINYLQNITNAIVVKIPGFGSQRELITKDISVATNSKVIDNKNGLELHQIQISMLGEADKVFIDANSTIIISNHQQRRIHKYCNQLRKQINTSSTTYEKESLKNRLANIYGKTAIIKLGSVTRGNLQDLKLQFKKALSSVQMSIEEGTVAGGGKTYLRLASELSSWANTHLYKDQLTGAQLVKECLMIPFHKILQNAGGNYHNLLKTLETNKVTTDYNISNGQSVDLYKNEIIDSAKVLRLILQNATSITKMFLKTECLIVNKQSIKFLKSCK</sequence>
<dbReference type="Gene3D" id="3.50.7.10">
    <property type="entry name" value="GroEL"/>
    <property type="match status" value="1"/>
</dbReference>
<dbReference type="SUPFAM" id="SSF52029">
    <property type="entry name" value="GroEL apical domain-like"/>
    <property type="match status" value="1"/>
</dbReference>
<dbReference type="InterPro" id="IPR002423">
    <property type="entry name" value="Cpn60/GroEL/TCP-1"/>
</dbReference>
<accession>A0A1C9CBT4</accession>
<geneLocation type="plastid" evidence="4"/>
<dbReference type="PRINTS" id="PR00298">
    <property type="entry name" value="CHAPERONIN60"/>
</dbReference>
<dbReference type="AlphaFoldDB" id="A0A1C9CBT4"/>
<comment type="similarity">
    <text evidence="1 3">Belongs to the chaperonin (HSP60) family.</text>
</comment>
<evidence type="ECO:0000256" key="2">
    <source>
        <dbReference type="ARBA" id="ARBA00023186"/>
    </source>
</evidence>
<gene>
    <name evidence="4" type="primary">groEL</name>
    <name evidence="4" type="ORF">Apop_145</name>
</gene>
<evidence type="ECO:0000313" key="4">
    <source>
        <dbReference type="EMBL" id="AOM65835.1"/>
    </source>
</evidence>